<dbReference type="GO" id="GO:0003723">
    <property type="term" value="F:RNA binding"/>
    <property type="evidence" value="ECO:0007669"/>
    <property type="project" value="InterPro"/>
</dbReference>
<dbReference type="EMBL" id="SNRW01002589">
    <property type="protein sequence ID" value="KAA6392300.1"/>
    <property type="molecule type" value="Genomic_DNA"/>
</dbReference>
<evidence type="ECO:0000313" key="2">
    <source>
        <dbReference type="EMBL" id="KAA6392300.1"/>
    </source>
</evidence>
<dbReference type="SUPFAM" id="SSF54928">
    <property type="entry name" value="RNA-binding domain, RBD"/>
    <property type="match status" value="1"/>
</dbReference>
<protein>
    <recommendedName>
        <fullName evidence="1">RRM domain-containing protein</fullName>
    </recommendedName>
</protein>
<dbReference type="OrthoDB" id="287393at2759"/>
<evidence type="ECO:0000313" key="3">
    <source>
        <dbReference type="Proteomes" id="UP000324800"/>
    </source>
</evidence>
<accession>A0A5J4WBV7</accession>
<feature type="domain" description="RRM" evidence="1">
    <location>
        <begin position="38"/>
        <end position="83"/>
    </location>
</feature>
<dbReference type="InterPro" id="IPR035979">
    <property type="entry name" value="RBD_domain_sf"/>
</dbReference>
<dbReference type="AlphaFoldDB" id="A0A5J4WBV7"/>
<sequence>MSKGSEINLYTESTNREDTEEMEVGIKFSGDFNIRAHDKIRNFFSKFGEVELNFKDNKMEEEKGFGYVYFKVPDHINKVFKQYGYRVKIDKETILTLEQTHRNKSLAMTLLDSSVT</sequence>
<name>A0A5J4WBV7_9EUKA</name>
<dbReference type="Pfam" id="PF00076">
    <property type="entry name" value="RRM_1"/>
    <property type="match status" value="1"/>
</dbReference>
<reference evidence="2 3" key="1">
    <citation type="submission" date="2019-03" db="EMBL/GenBank/DDBJ databases">
        <title>Single cell metagenomics reveals metabolic interactions within the superorganism composed of flagellate Streblomastix strix and complex community of Bacteroidetes bacteria on its surface.</title>
        <authorList>
            <person name="Treitli S.C."/>
            <person name="Kolisko M."/>
            <person name="Husnik F."/>
            <person name="Keeling P."/>
            <person name="Hampl V."/>
        </authorList>
    </citation>
    <scope>NUCLEOTIDE SEQUENCE [LARGE SCALE GENOMIC DNA]</scope>
    <source>
        <strain evidence="2">ST1C</strain>
    </source>
</reference>
<dbReference type="Gene3D" id="3.30.70.330">
    <property type="match status" value="1"/>
</dbReference>
<gene>
    <name evidence="2" type="ORF">EZS28_012173</name>
</gene>
<dbReference type="InterPro" id="IPR012677">
    <property type="entry name" value="Nucleotide-bd_a/b_plait_sf"/>
</dbReference>
<dbReference type="InterPro" id="IPR000504">
    <property type="entry name" value="RRM_dom"/>
</dbReference>
<proteinExistence type="predicted"/>
<evidence type="ECO:0000259" key="1">
    <source>
        <dbReference type="Pfam" id="PF00076"/>
    </source>
</evidence>
<dbReference type="Proteomes" id="UP000324800">
    <property type="component" value="Unassembled WGS sequence"/>
</dbReference>
<organism evidence="2 3">
    <name type="scientific">Streblomastix strix</name>
    <dbReference type="NCBI Taxonomy" id="222440"/>
    <lineage>
        <taxon>Eukaryota</taxon>
        <taxon>Metamonada</taxon>
        <taxon>Preaxostyla</taxon>
        <taxon>Oxymonadida</taxon>
        <taxon>Streblomastigidae</taxon>
        <taxon>Streblomastix</taxon>
    </lineage>
</organism>
<comment type="caution">
    <text evidence="2">The sequence shown here is derived from an EMBL/GenBank/DDBJ whole genome shotgun (WGS) entry which is preliminary data.</text>
</comment>